<dbReference type="AlphaFoldDB" id="A0A453QJS6"/>
<organism evidence="1 2">
    <name type="scientific">Aegilops tauschii subsp. strangulata</name>
    <name type="common">Goatgrass</name>
    <dbReference type="NCBI Taxonomy" id="200361"/>
    <lineage>
        <taxon>Eukaryota</taxon>
        <taxon>Viridiplantae</taxon>
        <taxon>Streptophyta</taxon>
        <taxon>Embryophyta</taxon>
        <taxon>Tracheophyta</taxon>
        <taxon>Spermatophyta</taxon>
        <taxon>Magnoliopsida</taxon>
        <taxon>Liliopsida</taxon>
        <taxon>Poales</taxon>
        <taxon>Poaceae</taxon>
        <taxon>BOP clade</taxon>
        <taxon>Pooideae</taxon>
        <taxon>Triticodae</taxon>
        <taxon>Triticeae</taxon>
        <taxon>Triticinae</taxon>
        <taxon>Aegilops</taxon>
    </lineage>
</organism>
<dbReference type="Gramene" id="AET7Gv20206200.3">
    <property type="protein sequence ID" value="AET7Gv20206200.3"/>
    <property type="gene ID" value="AET7Gv20206200"/>
</dbReference>
<reference evidence="2" key="1">
    <citation type="journal article" date="2014" name="Science">
        <title>Ancient hybridizations among the ancestral genomes of bread wheat.</title>
        <authorList>
            <consortium name="International Wheat Genome Sequencing Consortium,"/>
            <person name="Marcussen T."/>
            <person name="Sandve S.R."/>
            <person name="Heier L."/>
            <person name="Spannagl M."/>
            <person name="Pfeifer M."/>
            <person name="Jakobsen K.S."/>
            <person name="Wulff B.B."/>
            <person name="Steuernagel B."/>
            <person name="Mayer K.F."/>
            <person name="Olsen O.A."/>
        </authorList>
    </citation>
    <scope>NUCLEOTIDE SEQUENCE [LARGE SCALE GENOMIC DNA]</scope>
    <source>
        <strain evidence="2">cv. AL8/78</strain>
    </source>
</reference>
<proteinExistence type="predicted"/>
<accession>A0A453QJS6</accession>
<reference evidence="1" key="4">
    <citation type="submission" date="2019-03" db="UniProtKB">
        <authorList>
            <consortium name="EnsemblPlants"/>
        </authorList>
    </citation>
    <scope>IDENTIFICATION</scope>
</reference>
<dbReference type="Proteomes" id="UP000015105">
    <property type="component" value="Chromosome 7D"/>
</dbReference>
<dbReference type="EnsemblPlants" id="AET7Gv20206200.3">
    <property type="protein sequence ID" value="AET7Gv20206200.3"/>
    <property type="gene ID" value="AET7Gv20206200"/>
</dbReference>
<keyword evidence="2" id="KW-1185">Reference proteome</keyword>
<name>A0A453QJS6_AEGTS</name>
<evidence type="ECO:0000313" key="2">
    <source>
        <dbReference type="Proteomes" id="UP000015105"/>
    </source>
</evidence>
<reference evidence="2" key="2">
    <citation type="journal article" date="2017" name="Nat. Plants">
        <title>The Aegilops tauschii genome reveals multiple impacts of transposons.</title>
        <authorList>
            <person name="Zhao G."/>
            <person name="Zou C."/>
            <person name="Li K."/>
            <person name="Wang K."/>
            <person name="Li T."/>
            <person name="Gao L."/>
            <person name="Zhang X."/>
            <person name="Wang H."/>
            <person name="Yang Z."/>
            <person name="Liu X."/>
            <person name="Jiang W."/>
            <person name="Mao L."/>
            <person name="Kong X."/>
            <person name="Jiao Y."/>
            <person name="Jia J."/>
        </authorList>
    </citation>
    <scope>NUCLEOTIDE SEQUENCE [LARGE SCALE GENOMIC DNA]</scope>
    <source>
        <strain evidence="2">cv. AL8/78</strain>
    </source>
</reference>
<evidence type="ECO:0000313" key="1">
    <source>
        <dbReference type="EnsemblPlants" id="AET7Gv20206200.3"/>
    </source>
</evidence>
<sequence>ESWRTSTLFLPPLSVPPLFTPEPLRSPAPMALCRTAPANSSCFHPRAVASSPSSLRS</sequence>
<reference evidence="1" key="3">
    <citation type="journal article" date="2017" name="Nature">
        <title>Genome sequence of the progenitor of the wheat D genome Aegilops tauschii.</title>
        <authorList>
            <person name="Luo M.C."/>
            <person name="Gu Y.Q."/>
            <person name="Puiu D."/>
            <person name="Wang H."/>
            <person name="Twardziok S.O."/>
            <person name="Deal K.R."/>
            <person name="Huo N."/>
            <person name="Zhu T."/>
            <person name="Wang L."/>
            <person name="Wang Y."/>
            <person name="McGuire P.E."/>
            <person name="Liu S."/>
            <person name="Long H."/>
            <person name="Ramasamy R.K."/>
            <person name="Rodriguez J.C."/>
            <person name="Van S.L."/>
            <person name="Yuan L."/>
            <person name="Wang Z."/>
            <person name="Xia Z."/>
            <person name="Xiao L."/>
            <person name="Anderson O.D."/>
            <person name="Ouyang S."/>
            <person name="Liang Y."/>
            <person name="Zimin A.V."/>
            <person name="Pertea G."/>
            <person name="Qi P."/>
            <person name="Bennetzen J.L."/>
            <person name="Dai X."/>
            <person name="Dawson M.W."/>
            <person name="Muller H.G."/>
            <person name="Kugler K."/>
            <person name="Rivarola-Duarte L."/>
            <person name="Spannagl M."/>
            <person name="Mayer K.F.X."/>
            <person name="Lu F.H."/>
            <person name="Bevan M.W."/>
            <person name="Leroy P."/>
            <person name="Li P."/>
            <person name="You F.M."/>
            <person name="Sun Q."/>
            <person name="Liu Z."/>
            <person name="Lyons E."/>
            <person name="Wicker T."/>
            <person name="Salzberg S.L."/>
            <person name="Devos K.M."/>
            <person name="Dvorak J."/>
        </authorList>
    </citation>
    <scope>NUCLEOTIDE SEQUENCE [LARGE SCALE GENOMIC DNA]</scope>
    <source>
        <strain evidence="1">cv. AL8/78</strain>
    </source>
</reference>
<protein>
    <submittedName>
        <fullName evidence="1">Uncharacterized protein</fullName>
    </submittedName>
</protein>
<reference evidence="1" key="5">
    <citation type="journal article" date="2021" name="G3 (Bethesda)">
        <title>Aegilops tauschii genome assembly Aet v5.0 features greater sequence contiguity and improved annotation.</title>
        <authorList>
            <person name="Wang L."/>
            <person name="Zhu T."/>
            <person name="Rodriguez J.C."/>
            <person name="Deal K.R."/>
            <person name="Dubcovsky J."/>
            <person name="McGuire P.E."/>
            <person name="Lux T."/>
            <person name="Spannagl M."/>
            <person name="Mayer K.F.X."/>
            <person name="Baldrich P."/>
            <person name="Meyers B.C."/>
            <person name="Huo N."/>
            <person name="Gu Y.Q."/>
            <person name="Zhou H."/>
            <person name="Devos K.M."/>
            <person name="Bennetzen J.L."/>
            <person name="Unver T."/>
            <person name="Budak H."/>
            <person name="Gulick P.J."/>
            <person name="Galiba G."/>
            <person name="Kalapos B."/>
            <person name="Nelson D.R."/>
            <person name="Li P."/>
            <person name="You F.M."/>
            <person name="Luo M.C."/>
            <person name="Dvorak J."/>
        </authorList>
    </citation>
    <scope>NUCLEOTIDE SEQUENCE [LARGE SCALE GENOMIC DNA]</scope>
    <source>
        <strain evidence="1">cv. AL8/78</strain>
    </source>
</reference>